<proteinExistence type="predicted"/>
<reference evidence="1 2" key="1">
    <citation type="submission" date="2019-05" db="EMBL/GenBank/DDBJ databases">
        <title>Another draft genome of Portunus trituberculatus and its Hox gene families provides insights of decapod evolution.</title>
        <authorList>
            <person name="Jeong J.-H."/>
            <person name="Song I."/>
            <person name="Kim S."/>
            <person name="Choi T."/>
            <person name="Kim D."/>
            <person name="Ryu S."/>
            <person name="Kim W."/>
        </authorList>
    </citation>
    <scope>NUCLEOTIDE SEQUENCE [LARGE SCALE GENOMIC DNA]</scope>
    <source>
        <tissue evidence="1">Muscle</tissue>
    </source>
</reference>
<name>A0A5B7FCR6_PORTR</name>
<sequence length="177" mass="18560">MSVALACLTCVSDRHHTGAVPSFCTCTLYDAPTHHNSSPDWITALSCRSHASPTSPASPGIKGQAKQPNLFTGVGRQSATVLANAGQESFTSLTALLLFLGSQHGYPGEDGGEAMEGSGGGDGEALQMHHPHRTTGIPHHHILANMRRNAAVSVDMQAKLNTRKASKVQDQAVGVKK</sequence>
<protein>
    <submittedName>
        <fullName evidence="1">Uncharacterized protein</fullName>
    </submittedName>
</protein>
<accession>A0A5B7FCR6</accession>
<dbReference type="AlphaFoldDB" id="A0A5B7FCR6"/>
<evidence type="ECO:0000313" key="1">
    <source>
        <dbReference type="EMBL" id="MPC44242.1"/>
    </source>
</evidence>
<comment type="caution">
    <text evidence="1">The sequence shown here is derived from an EMBL/GenBank/DDBJ whole genome shotgun (WGS) entry which is preliminary data.</text>
</comment>
<gene>
    <name evidence="1" type="ORF">E2C01_037911</name>
</gene>
<keyword evidence="2" id="KW-1185">Reference proteome</keyword>
<dbReference type="Proteomes" id="UP000324222">
    <property type="component" value="Unassembled WGS sequence"/>
</dbReference>
<dbReference type="EMBL" id="VSRR010006193">
    <property type="protein sequence ID" value="MPC44242.1"/>
    <property type="molecule type" value="Genomic_DNA"/>
</dbReference>
<evidence type="ECO:0000313" key="2">
    <source>
        <dbReference type="Proteomes" id="UP000324222"/>
    </source>
</evidence>
<organism evidence="1 2">
    <name type="scientific">Portunus trituberculatus</name>
    <name type="common">Swimming crab</name>
    <name type="synonym">Neptunus trituberculatus</name>
    <dbReference type="NCBI Taxonomy" id="210409"/>
    <lineage>
        <taxon>Eukaryota</taxon>
        <taxon>Metazoa</taxon>
        <taxon>Ecdysozoa</taxon>
        <taxon>Arthropoda</taxon>
        <taxon>Crustacea</taxon>
        <taxon>Multicrustacea</taxon>
        <taxon>Malacostraca</taxon>
        <taxon>Eumalacostraca</taxon>
        <taxon>Eucarida</taxon>
        <taxon>Decapoda</taxon>
        <taxon>Pleocyemata</taxon>
        <taxon>Brachyura</taxon>
        <taxon>Eubrachyura</taxon>
        <taxon>Portunoidea</taxon>
        <taxon>Portunidae</taxon>
        <taxon>Portuninae</taxon>
        <taxon>Portunus</taxon>
    </lineage>
</organism>